<organism evidence="3 4">
    <name type="scientific">Cupriavidus agavae</name>
    <dbReference type="NCBI Taxonomy" id="1001822"/>
    <lineage>
        <taxon>Bacteria</taxon>
        <taxon>Pseudomonadati</taxon>
        <taxon>Pseudomonadota</taxon>
        <taxon>Betaproteobacteria</taxon>
        <taxon>Burkholderiales</taxon>
        <taxon>Burkholderiaceae</taxon>
        <taxon>Cupriavidus</taxon>
    </lineage>
</organism>
<protein>
    <submittedName>
        <fullName evidence="3">Uncharacterized protein</fullName>
    </submittedName>
</protein>
<dbReference type="RefSeq" id="WP_235844781.1">
    <property type="nucleotide sequence ID" value="NZ_SGXM01000004.1"/>
</dbReference>
<proteinExistence type="predicted"/>
<keyword evidence="4" id="KW-1185">Reference proteome</keyword>
<evidence type="ECO:0000313" key="4">
    <source>
        <dbReference type="Proteomes" id="UP000291078"/>
    </source>
</evidence>
<accession>A0A4Q7RSW2</accession>
<dbReference type="EMBL" id="SGXM01000004">
    <property type="protein sequence ID" value="RZT36694.1"/>
    <property type="molecule type" value="Genomic_DNA"/>
</dbReference>
<gene>
    <name evidence="3" type="ORF">EV147_3357</name>
</gene>
<reference evidence="3 4" key="1">
    <citation type="journal article" date="2015" name="Stand. Genomic Sci.">
        <title>Genomic Encyclopedia of Bacterial and Archaeal Type Strains, Phase III: the genomes of soil and plant-associated and newly described type strains.</title>
        <authorList>
            <person name="Whitman W.B."/>
            <person name="Woyke T."/>
            <person name="Klenk H.P."/>
            <person name="Zhou Y."/>
            <person name="Lilburn T.G."/>
            <person name="Beck B.J."/>
            <person name="De Vos P."/>
            <person name="Vandamme P."/>
            <person name="Eisen J.A."/>
            <person name="Garrity G."/>
            <person name="Hugenholtz P."/>
            <person name="Kyrpides N.C."/>
        </authorList>
    </citation>
    <scope>NUCLEOTIDE SEQUENCE [LARGE SCALE GENOMIC DNA]</scope>
    <source>
        <strain evidence="3 4">ASC-9842</strain>
    </source>
</reference>
<evidence type="ECO:0000256" key="2">
    <source>
        <dbReference type="SAM" id="SignalP"/>
    </source>
</evidence>
<dbReference type="Proteomes" id="UP000291078">
    <property type="component" value="Unassembled WGS sequence"/>
</dbReference>
<feature type="compositionally biased region" description="Basic and acidic residues" evidence="1">
    <location>
        <begin position="44"/>
        <end position="57"/>
    </location>
</feature>
<feature type="signal peptide" evidence="2">
    <location>
        <begin position="1"/>
        <end position="24"/>
    </location>
</feature>
<comment type="caution">
    <text evidence="3">The sequence shown here is derived from an EMBL/GenBank/DDBJ whole genome shotgun (WGS) entry which is preliminary data.</text>
</comment>
<sequence>MTYRLKHWLFAGLGCWLLVPAAQAQDQKVQPGQRDPYTQGARSGARDPYTDGAKSGKFDSYTDGARQSTTRTDLAPPQNAEGGRVNRPRNPYFDGGRTEPRDPYTDGARKP</sequence>
<feature type="region of interest" description="Disordered" evidence="1">
    <location>
        <begin position="24"/>
        <end position="111"/>
    </location>
</feature>
<feature type="compositionally biased region" description="Basic and acidic residues" evidence="1">
    <location>
        <begin position="96"/>
        <end position="111"/>
    </location>
</feature>
<keyword evidence="2" id="KW-0732">Signal</keyword>
<feature type="chain" id="PRO_5020346597" evidence="2">
    <location>
        <begin position="25"/>
        <end position="111"/>
    </location>
</feature>
<name>A0A4Q7RSW2_9BURK</name>
<dbReference type="AlphaFoldDB" id="A0A4Q7RSW2"/>
<evidence type="ECO:0000256" key="1">
    <source>
        <dbReference type="SAM" id="MobiDB-lite"/>
    </source>
</evidence>
<evidence type="ECO:0000313" key="3">
    <source>
        <dbReference type="EMBL" id="RZT36694.1"/>
    </source>
</evidence>